<dbReference type="EMBL" id="FMAF01000040">
    <property type="protein sequence ID" value="SCB51513.1"/>
    <property type="molecule type" value="Genomic_DNA"/>
</dbReference>
<reference evidence="3 4" key="1">
    <citation type="submission" date="2016-08" db="EMBL/GenBank/DDBJ databases">
        <authorList>
            <person name="Seilhamer J.J."/>
        </authorList>
    </citation>
    <scope>NUCLEOTIDE SEQUENCE [LARGE SCALE GENOMIC DNA]</scope>
    <source>
        <strain evidence="3 4">P1-7</strain>
    </source>
</reference>
<feature type="transmembrane region" description="Helical" evidence="1">
    <location>
        <begin position="58"/>
        <end position="80"/>
    </location>
</feature>
<evidence type="ECO:0000313" key="2">
    <source>
        <dbReference type="EMBL" id="MBB6489241.1"/>
    </source>
</evidence>
<dbReference type="Proteomes" id="UP000199205">
    <property type="component" value="Unassembled WGS sequence"/>
</dbReference>
<evidence type="ECO:0000256" key="1">
    <source>
        <dbReference type="SAM" id="Phobius"/>
    </source>
</evidence>
<dbReference type="EMBL" id="JACHBG010000034">
    <property type="protein sequence ID" value="MBB6489241.1"/>
    <property type="molecule type" value="Genomic_DNA"/>
</dbReference>
<keyword evidence="1" id="KW-0812">Transmembrane</keyword>
<evidence type="ECO:0000313" key="4">
    <source>
        <dbReference type="Proteomes" id="UP000199205"/>
    </source>
</evidence>
<evidence type="ECO:0000313" key="3">
    <source>
        <dbReference type="EMBL" id="SCB51513.1"/>
    </source>
</evidence>
<proteinExistence type="predicted"/>
<dbReference type="AlphaFoldDB" id="A0A1C3XGY1"/>
<evidence type="ECO:0000313" key="5">
    <source>
        <dbReference type="Proteomes" id="UP000565576"/>
    </source>
</evidence>
<reference evidence="2 5" key="2">
    <citation type="submission" date="2020-08" db="EMBL/GenBank/DDBJ databases">
        <title>Genomic Encyclopedia of Type Strains, Phase IV (KMG-V): Genome sequencing to study the core and pangenomes of soil and plant-associated prokaryotes.</title>
        <authorList>
            <person name="Whitman W."/>
        </authorList>
    </citation>
    <scope>NUCLEOTIDE SEQUENCE [LARGE SCALE GENOMIC DNA]</scope>
    <source>
        <strain evidence="2 5">SEMIA 4060</strain>
    </source>
</reference>
<feature type="transmembrane region" description="Helical" evidence="1">
    <location>
        <begin position="20"/>
        <end position="38"/>
    </location>
</feature>
<name>A0A1C3XGY1_9HYPH</name>
<dbReference type="Proteomes" id="UP000565576">
    <property type="component" value="Unassembled WGS sequence"/>
</dbReference>
<gene>
    <name evidence="3" type="ORF">GA0061101_14027</name>
    <name evidence="2" type="ORF">GGD46_006568</name>
</gene>
<keyword evidence="1" id="KW-0472">Membrane</keyword>
<protein>
    <submittedName>
        <fullName evidence="3">Uncharacterized protein</fullName>
    </submittedName>
</protein>
<organism evidence="3 4">
    <name type="scientific">Rhizobium lusitanum</name>
    <dbReference type="NCBI Taxonomy" id="293958"/>
    <lineage>
        <taxon>Bacteria</taxon>
        <taxon>Pseudomonadati</taxon>
        <taxon>Pseudomonadota</taxon>
        <taxon>Alphaproteobacteria</taxon>
        <taxon>Hyphomicrobiales</taxon>
        <taxon>Rhizobiaceae</taxon>
        <taxon>Rhizobium/Agrobacterium group</taxon>
        <taxon>Rhizobium</taxon>
    </lineage>
</organism>
<accession>A0A1C3XGY1</accession>
<keyword evidence="1" id="KW-1133">Transmembrane helix</keyword>
<sequence length="81" mass="9416">MAMHQLPSSQSGSSTRPRLWWMVFLFPGKAILWFQYHFPKFGNVIATGRRYRSRTCGIMYSAVFWVLVVAWLLALLHGALR</sequence>